<gene>
    <name evidence="2" type="ORF">P7K49_011725</name>
</gene>
<dbReference type="EMBL" id="JASSZA010000005">
    <property type="protein sequence ID" value="KAK2111978.1"/>
    <property type="molecule type" value="Genomic_DNA"/>
</dbReference>
<feature type="region of interest" description="Disordered" evidence="1">
    <location>
        <begin position="1"/>
        <end position="20"/>
    </location>
</feature>
<proteinExistence type="predicted"/>
<dbReference type="Proteomes" id="UP001266305">
    <property type="component" value="Unassembled WGS sequence"/>
</dbReference>
<evidence type="ECO:0000313" key="3">
    <source>
        <dbReference type="Proteomes" id="UP001266305"/>
    </source>
</evidence>
<accession>A0ABQ9VRG7</accession>
<organism evidence="2 3">
    <name type="scientific">Saguinus oedipus</name>
    <name type="common">Cotton-top tamarin</name>
    <name type="synonym">Oedipomidas oedipus</name>
    <dbReference type="NCBI Taxonomy" id="9490"/>
    <lineage>
        <taxon>Eukaryota</taxon>
        <taxon>Metazoa</taxon>
        <taxon>Chordata</taxon>
        <taxon>Craniata</taxon>
        <taxon>Vertebrata</taxon>
        <taxon>Euteleostomi</taxon>
        <taxon>Mammalia</taxon>
        <taxon>Eutheria</taxon>
        <taxon>Euarchontoglires</taxon>
        <taxon>Primates</taxon>
        <taxon>Haplorrhini</taxon>
        <taxon>Platyrrhini</taxon>
        <taxon>Cebidae</taxon>
        <taxon>Callitrichinae</taxon>
        <taxon>Saguinus</taxon>
    </lineage>
</organism>
<comment type="caution">
    <text evidence="2">The sequence shown here is derived from an EMBL/GenBank/DDBJ whole genome shotgun (WGS) entry which is preliminary data.</text>
</comment>
<evidence type="ECO:0000256" key="1">
    <source>
        <dbReference type="SAM" id="MobiDB-lite"/>
    </source>
</evidence>
<keyword evidence="3" id="KW-1185">Reference proteome</keyword>
<name>A0ABQ9VRG7_SAGOE</name>
<protein>
    <submittedName>
        <fullName evidence="2">Uncharacterized protein</fullName>
    </submittedName>
</protein>
<reference evidence="2 3" key="1">
    <citation type="submission" date="2023-05" db="EMBL/GenBank/DDBJ databases">
        <title>B98-5 Cell Line De Novo Hybrid Assembly: An Optical Mapping Approach.</title>
        <authorList>
            <person name="Kananen K."/>
            <person name="Auerbach J.A."/>
            <person name="Kautto E."/>
            <person name="Blachly J.S."/>
        </authorList>
    </citation>
    <scope>NUCLEOTIDE SEQUENCE [LARGE SCALE GENOMIC DNA]</scope>
    <source>
        <strain evidence="2">B95-8</strain>
        <tissue evidence="2">Cell line</tissue>
    </source>
</reference>
<feature type="region of interest" description="Disordered" evidence="1">
    <location>
        <begin position="29"/>
        <end position="62"/>
    </location>
</feature>
<evidence type="ECO:0000313" key="2">
    <source>
        <dbReference type="EMBL" id="KAK2111978.1"/>
    </source>
</evidence>
<sequence length="102" mass="11254">MEQHPGFPLLLTTSQEHPDRTRSVYAGNIERLTQTPETPATTQDEVPSEEHRDAAHSTLPYGGVAPDPACLEGNTACYSDQNSGQYPRVIQVFPVSSWVMEL</sequence>
<feature type="compositionally biased region" description="Polar residues" evidence="1">
    <location>
        <begin position="31"/>
        <end position="45"/>
    </location>
</feature>